<reference evidence="1 2" key="1">
    <citation type="journal article" date="2017" name="Environ. Microbiol.">
        <title>Genomic and physiological analyses of 'Reinekea forsetii' reveal a versatile opportunistic lifestyle during spring algae blooms.</title>
        <authorList>
            <person name="Avci B."/>
            <person name="Hahnke R.L."/>
            <person name="Chafee M."/>
            <person name="Fischer T."/>
            <person name="Gruber-Vodicka H."/>
            <person name="Tegetmeyer H.E."/>
            <person name="Harder J."/>
            <person name="Fuchs B.M."/>
            <person name="Amann R.I."/>
            <person name="Teeling H."/>
        </authorList>
    </citation>
    <scope>NUCLEOTIDE SEQUENCE [LARGE SCALE GENOMIC DNA]</scope>
    <source>
        <strain evidence="1 2">Hel1_31_D35</strain>
    </source>
</reference>
<proteinExistence type="predicted"/>
<dbReference type="KEGG" id="rfo:REIFOR_03023"/>
<sequence>MIASVMNAGGVGVQRGYDQLNQSAERIGQASVAPIEGGPQQGAAPMVEQILAKIQVQGSSKIIQTASETLGTLVDIKV</sequence>
<evidence type="ECO:0000313" key="1">
    <source>
        <dbReference type="EMBL" id="ATX78142.1"/>
    </source>
</evidence>
<dbReference type="OrthoDB" id="5705747at2"/>
<accession>A0A2K8KU53</accession>
<dbReference type="Proteomes" id="UP000229757">
    <property type="component" value="Chromosome"/>
</dbReference>
<dbReference type="EMBL" id="CP011797">
    <property type="protein sequence ID" value="ATX78142.1"/>
    <property type="molecule type" value="Genomic_DNA"/>
</dbReference>
<keyword evidence="2" id="KW-1185">Reference proteome</keyword>
<name>A0A2K8KU53_9GAMM</name>
<dbReference type="AlphaFoldDB" id="A0A2K8KU53"/>
<protein>
    <submittedName>
        <fullName evidence="1">Uncharacterized protein</fullName>
    </submittedName>
</protein>
<dbReference type="RefSeq" id="WP_100258351.1">
    <property type="nucleotide sequence ID" value="NZ_CP011797.1"/>
</dbReference>
<organism evidence="1 2">
    <name type="scientific">Reinekea forsetii</name>
    <dbReference type="NCBI Taxonomy" id="1336806"/>
    <lineage>
        <taxon>Bacteria</taxon>
        <taxon>Pseudomonadati</taxon>
        <taxon>Pseudomonadota</taxon>
        <taxon>Gammaproteobacteria</taxon>
        <taxon>Oceanospirillales</taxon>
        <taxon>Saccharospirillaceae</taxon>
        <taxon>Reinekea</taxon>
    </lineage>
</organism>
<evidence type="ECO:0000313" key="2">
    <source>
        <dbReference type="Proteomes" id="UP000229757"/>
    </source>
</evidence>
<gene>
    <name evidence="1" type="ORF">REIFOR_03023</name>
</gene>